<protein>
    <submittedName>
        <fullName evidence="8">Peptidase m23</fullName>
    </submittedName>
</protein>
<dbReference type="GO" id="GO:0030255">
    <property type="term" value="P:protein secretion by the type IV secretion system"/>
    <property type="evidence" value="ECO:0007669"/>
    <property type="project" value="InterPro"/>
</dbReference>
<sequence length="591" mass="64889">MKLYRSLLFLALFFLVPSLAYANLSMQYPVAAPKTSDFGWRMHPVYGTPRLHAGVDLGATEGAAVHASAAGIIEYSGWISGYGYYILINHGQDDSGRTIRTGYAHLSNLAGSFAGKHVEQGELIAYSGATGTVSGACLHFEVRLGNGTGYGGLTGEVVNPEDYLGGLPMASGAGGDAEELFVPVDFSVFYDFALPLRAMMEKMAAACTSGLKILQQEMLALFLCLITMDLALAFLWSMFRQDSAQGMFEFLLHKSVVYGMLLFFIEKWGSLVDLLRNYFVSSAALMFHQDIETAVAAVSDPTTVIQQGMHLTAPYFNYIESFHSPIAIFFNKGLIAVAFLLGVLTVAIFLLLGIQIMLAYMEFYLMGVCSVVSVTLAGFRYTSDLPLANFGINGLLASAIKLMWMTFFAMFLALMVQLIPQDGLVTNHTGTEDMTLDRFMETIGDIESGGDYGVPPNAYGAKGKYQILESNWDAWCEEAGLPAGSPWTPANQDRVARYKMLKYYERYGDWREVAIAWNAGEAWIGSKVLPEETVDYLEKLERKGGGESTVFDIVLAVERFFFVLLAALIGSRVSGVILRTFSGEGFRWRST</sequence>
<dbReference type="Pfam" id="PF01551">
    <property type="entry name" value="Peptidase_M23"/>
    <property type="match status" value="1"/>
</dbReference>
<dbReference type="EMBL" id="UPPP01000094">
    <property type="protein sequence ID" value="VBB08596.1"/>
    <property type="molecule type" value="Genomic_DNA"/>
</dbReference>
<evidence type="ECO:0000256" key="3">
    <source>
        <dbReference type="ARBA" id="ARBA00022989"/>
    </source>
</evidence>
<feature type="transmembrane region" description="Helical" evidence="5">
    <location>
        <begin position="218"/>
        <end position="239"/>
    </location>
</feature>
<dbReference type="InterPro" id="IPR050570">
    <property type="entry name" value="Cell_wall_metabolism_enzyme"/>
</dbReference>
<feature type="transmembrane region" description="Helical" evidence="5">
    <location>
        <begin position="363"/>
        <end position="382"/>
    </location>
</feature>
<proteinExistence type="predicted"/>
<dbReference type="PANTHER" id="PTHR21666">
    <property type="entry name" value="PEPTIDASE-RELATED"/>
    <property type="match status" value="1"/>
</dbReference>
<dbReference type="Pfam" id="PF04610">
    <property type="entry name" value="TrbL"/>
    <property type="match status" value="1"/>
</dbReference>
<evidence type="ECO:0000256" key="5">
    <source>
        <dbReference type="SAM" id="Phobius"/>
    </source>
</evidence>
<keyword evidence="2 6" id="KW-0732">Signal</keyword>
<dbReference type="InterPro" id="IPR007688">
    <property type="entry name" value="Conjugal_tfr_TrbL/VirB6"/>
</dbReference>
<dbReference type="OrthoDB" id="1624409at2"/>
<keyword evidence="1 5" id="KW-0812">Transmembrane</keyword>
<organism evidence="8 9">
    <name type="scientific">Lucifera butyrica</name>
    <dbReference type="NCBI Taxonomy" id="1351585"/>
    <lineage>
        <taxon>Bacteria</taxon>
        <taxon>Bacillati</taxon>
        <taxon>Bacillota</taxon>
        <taxon>Negativicutes</taxon>
        <taxon>Veillonellales</taxon>
        <taxon>Veillonellaceae</taxon>
        <taxon>Lucifera</taxon>
    </lineage>
</organism>
<evidence type="ECO:0000256" key="6">
    <source>
        <dbReference type="SAM" id="SignalP"/>
    </source>
</evidence>
<dbReference type="Proteomes" id="UP000277811">
    <property type="component" value="Unassembled WGS sequence"/>
</dbReference>
<reference evidence="8 9" key="1">
    <citation type="submission" date="2018-06" db="EMBL/GenBank/DDBJ databases">
        <authorList>
            <person name="Strepis N."/>
        </authorList>
    </citation>
    <scope>NUCLEOTIDE SEQUENCE [LARGE SCALE GENOMIC DNA]</scope>
    <source>
        <strain evidence="8">LUCI</strain>
    </source>
</reference>
<evidence type="ECO:0000259" key="7">
    <source>
        <dbReference type="Pfam" id="PF01551"/>
    </source>
</evidence>
<feature type="chain" id="PRO_5019758374" evidence="6">
    <location>
        <begin position="23"/>
        <end position="591"/>
    </location>
</feature>
<accession>A0A498R768</accession>
<evidence type="ECO:0000313" key="8">
    <source>
        <dbReference type="EMBL" id="VBB08596.1"/>
    </source>
</evidence>
<evidence type="ECO:0000256" key="4">
    <source>
        <dbReference type="ARBA" id="ARBA00023136"/>
    </source>
</evidence>
<dbReference type="CDD" id="cd12797">
    <property type="entry name" value="M23_peptidase"/>
    <property type="match status" value="1"/>
</dbReference>
<dbReference type="RefSeq" id="WP_122629472.1">
    <property type="nucleotide sequence ID" value="NZ_UPPP01000094.1"/>
</dbReference>
<dbReference type="SUPFAM" id="SSF51261">
    <property type="entry name" value="Duplicated hybrid motif"/>
    <property type="match status" value="1"/>
</dbReference>
<dbReference type="InterPro" id="IPR011055">
    <property type="entry name" value="Dup_hybrid_motif"/>
</dbReference>
<feature type="transmembrane region" description="Helical" evidence="5">
    <location>
        <begin position="402"/>
        <end position="419"/>
    </location>
</feature>
<feature type="transmembrane region" description="Helical" evidence="5">
    <location>
        <begin position="251"/>
        <end position="269"/>
    </location>
</feature>
<dbReference type="Gene3D" id="2.70.70.10">
    <property type="entry name" value="Glucose Permease (Domain IIA)"/>
    <property type="match status" value="1"/>
</dbReference>
<evidence type="ECO:0000256" key="1">
    <source>
        <dbReference type="ARBA" id="ARBA00022692"/>
    </source>
</evidence>
<feature type="signal peptide" evidence="6">
    <location>
        <begin position="1"/>
        <end position="22"/>
    </location>
</feature>
<feature type="transmembrane region" description="Helical" evidence="5">
    <location>
        <begin position="326"/>
        <end position="351"/>
    </location>
</feature>
<keyword evidence="4 5" id="KW-0472">Membrane</keyword>
<gene>
    <name evidence="8" type="ORF">LUCI_3874</name>
</gene>
<keyword evidence="3 5" id="KW-1133">Transmembrane helix</keyword>
<dbReference type="InterPro" id="IPR023346">
    <property type="entry name" value="Lysozyme-like_dom_sf"/>
</dbReference>
<feature type="transmembrane region" description="Helical" evidence="5">
    <location>
        <begin position="560"/>
        <end position="581"/>
    </location>
</feature>
<evidence type="ECO:0000313" key="9">
    <source>
        <dbReference type="Proteomes" id="UP000277811"/>
    </source>
</evidence>
<keyword evidence="9" id="KW-1185">Reference proteome</keyword>
<dbReference type="SUPFAM" id="SSF53955">
    <property type="entry name" value="Lysozyme-like"/>
    <property type="match status" value="1"/>
</dbReference>
<name>A0A498R768_9FIRM</name>
<dbReference type="GO" id="GO:0004222">
    <property type="term" value="F:metalloendopeptidase activity"/>
    <property type="evidence" value="ECO:0007669"/>
    <property type="project" value="TreeGrafter"/>
</dbReference>
<dbReference type="AlphaFoldDB" id="A0A498R768"/>
<dbReference type="InterPro" id="IPR016047">
    <property type="entry name" value="M23ase_b-sheet_dom"/>
</dbReference>
<dbReference type="PANTHER" id="PTHR21666:SF289">
    <property type="entry name" value="L-ALA--D-GLU ENDOPEPTIDASE"/>
    <property type="match status" value="1"/>
</dbReference>
<evidence type="ECO:0000256" key="2">
    <source>
        <dbReference type="ARBA" id="ARBA00022729"/>
    </source>
</evidence>
<dbReference type="Gene3D" id="1.10.530.10">
    <property type="match status" value="1"/>
</dbReference>
<feature type="domain" description="M23ase beta-sheet core" evidence="7">
    <location>
        <begin position="51"/>
        <end position="144"/>
    </location>
</feature>